<evidence type="ECO:0000313" key="6">
    <source>
        <dbReference type="RefSeq" id="XP_030876628.1"/>
    </source>
</evidence>
<dbReference type="GeneID" id="115937836"/>
<comment type="caution">
    <text evidence="2">Lacks conserved residue(s) required for the propagation of feature annotation.</text>
</comment>
<protein>
    <submittedName>
        <fullName evidence="6">Sushi domain-containing protein 5-like</fullName>
    </submittedName>
</protein>
<evidence type="ECO:0000256" key="2">
    <source>
        <dbReference type="PROSITE-ProRule" id="PRU00323"/>
    </source>
</evidence>
<sequence>MAAEGRGLRAQLWAAALFLLGLPRLSVRADGKLFVLESQNGSRGLELEVARLSCKSRGAHLVSAEELRRVVQDCAFAVCTTGWLADGTLGTTVCSKGSNEQQITRAIDVRIESNPVPGGTYSALCIKDEGFRNEETSYLQLNLEWLRKELQKRNYSLPLCHQLELDAHLFESNQEFVRVASSQVCLEEVLCLRIDFGEILPLL</sequence>
<dbReference type="PROSITE" id="PS50963">
    <property type="entry name" value="LINK_2"/>
    <property type="match status" value="1"/>
</dbReference>
<feature type="domain" description="Link" evidence="4">
    <location>
        <begin position="32"/>
        <end position="127"/>
    </location>
</feature>
<organism evidence="5 6">
    <name type="scientific">Leptonychotes weddellii</name>
    <name type="common">Weddell seal</name>
    <name type="synonym">Otaria weddellii</name>
    <dbReference type="NCBI Taxonomy" id="9713"/>
    <lineage>
        <taxon>Eukaryota</taxon>
        <taxon>Metazoa</taxon>
        <taxon>Chordata</taxon>
        <taxon>Craniata</taxon>
        <taxon>Vertebrata</taxon>
        <taxon>Euteleostomi</taxon>
        <taxon>Mammalia</taxon>
        <taxon>Eutheria</taxon>
        <taxon>Laurasiatheria</taxon>
        <taxon>Carnivora</taxon>
        <taxon>Caniformia</taxon>
        <taxon>Pinnipedia</taxon>
        <taxon>Phocidae</taxon>
        <taxon>Monachinae</taxon>
        <taxon>Lobodontini</taxon>
        <taxon>Leptonychotes</taxon>
    </lineage>
</organism>
<feature type="chain" id="PRO_5028969327" evidence="3">
    <location>
        <begin position="30"/>
        <end position="203"/>
    </location>
</feature>
<dbReference type="AlphaFoldDB" id="A0A7F8Q8G0"/>
<dbReference type="InterPro" id="IPR016187">
    <property type="entry name" value="CTDL_fold"/>
</dbReference>
<dbReference type="GO" id="GO:0007155">
    <property type="term" value="P:cell adhesion"/>
    <property type="evidence" value="ECO:0007669"/>
    <property type="project" value="InterPro"/>
</dbReference>
<dbReference type="InterPro" id="IPR016186">
    <property type="entry name" value="C-type_lectin-like/link_sf"/>
</dbReference>
<dbReference type="Pfam" id="PF00193">
    <property type="entry name" value="Xlink"/>
    <property type="match status" value="1"/>
</dbReference>
<keyword evidence="1" id="KW-1015">Disulfide bond</keyword>
<dbReference type="SMART" id="SM00445">
    <property type="entry name" value="LINK"/>
    <property type="match status" value="1"/>
</dbReference>
<evidence type="ECO:0000259" key="4">
    <source>
        <dbReference type="PROSITE" id="PS50963"/>
    </source>
</evidence>
<reference evidence="6" key="1">
    <citation type="submission" date="2025-08" db="UniProtKB">
        <authorList>
            <consortium name="RefSeq"/>
        </authorList>
    </citation>
    <scope>IDENTIFICATION</scope>
    <source>
        <tissue evidence="6">Liver</tissue>
    </source>
</reference>
<keyword evidence="5" id="KW-1185">Reference proteome</keyword>
<dbReference type="FunFam" id="3.10.100.10:FF:000058">
    <property type="entry name" value="Sushi domain-containing protein 5"/>
    <property type="match status" value="1"/>
</dbReference>
<proteinExistence type="predicted"/>
<dbReference type="PANTHER" id="PTHR32493:SF0">
    <property type="entry name" value="SUSHI DOMAIN-CONTAINING PROTEIN 5"/>
    <property type="match status" value="1"/>
</dbReference>
<dbReference type="RefSeq" id="XP_030876628.1">
    <property type="nucleotide sequence ID" value="XM_031020768.1"/>
</dbReference>
<dbReference type="OrthoDB" id="9936131at2759"/>
<accession>A0A7F8Q8G0</accession>
<dbReference type="InterPro" id="IPR053298">
    <property type="entry name" value="Sushi_domain_protein"/>
</dbReference>
<dbReference type="GO" id="GO:0007219">
    <property type="term" value="P:Notch signaling pathway"/>
    <property type="evidence" value="ECO:0007669"/>
    <property type="project" value="TreeGrafter"/>
</dbReference>
<gene>
    <name evidence="6" type="primary">LOC115937836</name>
</gene>
<dbReference type="Proteomes" id="UP000245341">
    <property type="component" value="Unplaced"/>
</dbReference>
<dbReference type="PANTHER" id="PTHR32493">
    <property type="entry name" value="SUSHI DOMAIN-CONTAINING PROTEIN 5"/>
    <property type="match status" value="1"/>
</dbReference>
<name>A0A7F8Q8G0_LEPWE</name>
<dbReference type="Gene3D" id="3.10.100.10">
    <property type="entry name" value="Mannose-Binding Protein A, subunit A"/>
    <property type="match status" value="1"/>
</dbReference>
<feature type="signal peptide" evidence="3">
    <location>
        <begin position="1"/>
        <end position="29"/>
    </location>
</feature>
<evidence type="ECO:0000256" key="1">
    <source>
        <dbReference type="ARBA" id="ARBA00023157"/>
    </source>
</evidence>
<dbReference type="SUPFAM" id="SSF56436">
    <property type="entry name" value="C-type lectin-like"/>
    <property type="match status" value="1"/>
</dbReference>
<dbReference type="KEGG" id="lww:115937836"/>
<evidence type="ECO:0000313" key="5">
    <source>
        <dbReference type="Proteomes" id="UP000245341"/>
    </source>
</evidence>
<dbReference type="GO" id="GO:0005540">
    <property type="term" value="F:hyaluronic acid binding"/>
    <property type="evidence" value="ECO:0007669"/>
    <property type="project" value="InterPro"/>
</dbReference>
<keyword evidence="3" id="KW-0732">Signal</keyword>
<dbReference type="InterPro" id="IPR000538">
    <property type="entry name" value="Link_dom"/>
</dbReference>
<evidence type="ECO:0000256" key="3">
    <source>
        <dbReference type="SAM" id="SignalP"/>
    </source>
</evidence>